<feature type="signal peptide" evidence="1">
    <location>
        <begin position="1"/>
        <end position="20"/>
    </location>
</feature>
<protein>
    <recommendedName>
        <fullName evidence="4">YbjN domain-containing protein</fullName>
    </recommendedName>
</protein>
<keyword evidence="3" id="KW-1185">Reference proteome</keyword>
<dbReference type="Pfam" id="PF10722">
    <property type="entry name" value="YbjN"/>
    <property type="match status" value="1"/>
</dbReference>
<gene>
    <name evidence="2" type="ORF">CW354_06260</name>
</gene>
<evidence type="ECO:0008006" key="4">
    <source>
        <dbReference type="Google" id="ProtNLM"/>
    </source>
</evidence>
<evidence type="ECO:0000313" key="3">
    <source>
        <dbReference type="Proteomes" id="UP000239504"/>
    </source>
</evidence>
<dbReference type="EMBL" id="PJCH01000005">
    <property type="protein sequence ID" value="PQA87938.1"/>
    <property type="molecule type" value="Genomic_DNA"/>
</dbReference>
<dbReference type="RefSeq" id="WP_104829183.1">
    <property type="nucleotide sequence ID" value="NZ_PJCH01000005.1"/>
</dbReference>
<dbReference type="AlphaFoldDB" id="A0A2S7K651"/>
<feature type="chain" id="PRO_5015543351" description="YbjN domain-containing protein" evidence="1">
    <location>
        <begin position="21"/>
        <end position="161"/>
    </location>
</feature>
<evidence type="ECO:0000313" key="2">
    <source>
        <dbReference type="EMBL" id="PQA87938.1"/>
    </source>
</evidence>
<dbReference type="Proteomes" id="UP000239504">
    <property type="component" value="Unassembled WGS sequence"/>
</dbReference>
<comment type="caution">
    <text evidence="2">The sequence shown here is derived from an EMBL/GenBank/DDBJ whole genome shotgun (WGS) entry which is preliminary data.</text>
</comment>
<reference evidence="2 3" key="1">
    <citation type="submission" date="2017-12" db="EMBL/GenBank/DDBJ databases">
        <authorList>
            <person name="Hurst M.R.H."/>
        </authorList>
    </citation>
    <scope>NUCLEOTIDE SEQUENCE [LARGE SCALE GENOMIC DNA]</scope>
    <source>
        <strain evidence="2 3">SY-3-19</strain>
    </source>
</reference>
<accession>A0A2S7K651</accession>
<dbReference type="InterPro" id="IPR019660">
    <property type="entry name" value="Put_sensory_transdc_reg_YbjN"/>
</dbReference>
<keyword evidence="1" id="KW-0732">Signal</keyword>
<organism evidence="2 3">
    <name type="scientific">Hyphococcus luteus</name>
    <dbReference type="NCBI Taxonomy" id="2058213"/>
    <lineage>
        <taxon>Bacteria</taxon>
        <taxon>Pseudomonadati</taxon>
        <taxon>Pseudomonadota</taxon>
        <taxon>Alphaproteobacteria</taxon>
        <taxon>Parvularculales</taxon>
        <taxon>Parvularculaceae</taxon>
        <taxon>Hyphococcus</taxon>
    </lineage>
</organism>
<evidence type="ECO:0000256" key="1">
    <source>
        <dbReference type="SAM" id="SignalP"/>
    </source>
</evidence>
<name>A0A2S7K651_9PROT</name>
<sequence length="161" mass="16738">MKKRIGLAAAAVMALGPVSAQNTLASGMTIEEVAAVLAGEGLAARVADGGEAGKIYSAAGGGRFEVLSANCGAGGRCTEFLFIAGFDLEDGFPLEKINQWNAEQLGGRAFLDEENDPFLDHVVSVSGAQDKGALREGLYLWAGALETFMDYIDYASARANA</sequence>
<proteinExistence type="predicted"/>
<dbReference type="CDD" id="cd17511">
    <property type="entry name" value="YbjN_AmyR-like"/>
    <property type="match status" value="1"/>
</dbReference>
<dbReference type="OrthoDB" id="33037at2"/>